<name>A0AAU9QTY7_9VIBR</name>
<dbReference type="Proteomes" id="UP001295462">
    <property type="component" value="Unassembled WGS sequence"/>
</dbReference>
<sequence length="57" mass="6758">MISRIIPLFIEDSFHLGSRSDYQQTLVDFMGPESFVFVLLYICVDYESVFLKKMFIK</sequence>
<evidence type="ECO:0000313" key="2">
    <source>
        <dbReference type="Proteomes" id="UP001295462"/>
    </source>
</evidence>
<evidence type="ECO:0000313" key="1">
    <source>
        <dbReference type="EMBL" id="CAH1601460.1"/>
    </source>
</evidence>
<organism evidence="1 2">
    <name type="scientific">Vibrio jasicida</name>
    <dbReference type="NCBI Taxonomy" id="766224"/>
    <lineage>
        <taxon>Bacteria</taxon>
        <taxon>Pseudomonadati</taxon>
        <taxon>Pseudomonadota</taxon>
        <taxon>Gammaproteobacteria</taxon>
        <taxon>Vibrionales</taxon>
        <taxon>Vibrionaceae</taxon>
        <taxon>Vibrio</taxon>
    </lineage>
</organism>
<reference evidence="1" key="1">
    <citation type="submission" date="2022-01" db="EMBL/GenBank/DDBJ databases">
        <authorList>
            <person name="Lagorce A."/>
        </authorList>
    </citation>
    <scope>NUCLEOTIDE SEQUENCE</scope>
    <source>
        <strain evidence="1">Th15_F1_A12</strain>
    </source>
</reference>
<dbReference type="AlphaFoldDB" id="A0AAU9QTY7"/>
<dbReference type="EMBL" id="CAKMUD010000105">
    <property type="protein sequence ID" value="CAH1601460.1"/>
    <property type="molecule type" value="Genomic_DNA"/>
</dbReference>
<accession>A0AAU9QTY7</accession>
<protein>
    <submittedName>
        <fullName evidence="1">Uncharacterized protein</fullName>
    </submittedName>
</protein>
<gene>
    <name evidence="1" type="ORF">THF1A12_50053</name>
</gene>
<comment type="caution">
    <text evidence="1">The sequence shown here is derived from an EMBL/GenBank/DDBJ whole genome shotgun (WGS) entry which is preliminary data.</text>
</comment>
<proteinExistence type="predicted"/>